<comment type="similarity">
    <text evidence="1">Belongs to the universal stress protein A family.</text>
</comment>
<dbReference type="PANTHER" id="PTHR46268:SF15">
    <property type="entry name" value="UNIVERSAL STRESS PROTEIN HP_0031"/>
    <property type="match status" value="1"/>
</dbReference>
<sequence length="143" mass="15216">MKLLLAVDGSEYSAKAVDYLASKFNFAKDNVSVHVVNVRLPVPNAQGRPAALANQNEIDAYNKEEAQAVLNPAENALRNSGYAVTSSYAVGDIAQEINNIAREKKSDLIVMGSHGRGALKNLVLGSVATKVLALSDVPVLIVR</sequence>
<organism evidence="3 4">
    <name type="scientific">Keguizhuia sedimenti</name>
    <dbReference type="NCBI Taxonomy" id="3064264"/>
    <lineage>
        <taxon>Bacteria</taxon>
        <taxon>Pseudomonadati</taxon>
        <taxon>Pseudomonadota</taxon>
        <taxon>Betaproteobacteria</taxon>
        <taxon>Burkholderiales</taxon>
        <taxon>Oxalobacteraceae</taxon>
        <taxon>Keguizhuia</taxon>
    </lineage>
</organism>
<evidence type="ECO:0000256" key="1">
    <source>
        <dbReference type="ARBA" id="ARBA00008791"/>
    </source>
</evidence>
<dbReference type="Gene3D" id="3.40.50.620">
    <property type="entry name" value="HUPs"/>
    <property type="match status" value="1"/>
</dbReference>
<feature type="domain" description="UspA" evidence="2">
    <location>
        <begin position="2"/>
        <end position="143"/>
    </location>
</feature>
<dbReference type="PANTHER" id="PTHR46268">
    <property type="entry name" value="STRESS RESPONSE PROTEIN NHAX"/>
    <property type="match status" value="1"/>
</dbReference>
<gene>
    <name evidence="3" type="ORF">Q8A64_17670</name>
</gene>
<dbReference type="CDD" id="cd00293">
    <property type="entry name" value="USP-like"/>
    <property type="match status" value="1"/>
</dbReference>
<dbReference type="Pfam" id="PF00582">
    <property type="entry name" value="Usp"/>
    <property type="match status" value="1"/>
</dbReference>
<name>A0ABU1BTL5_9BURK</name>
<reference evidence="3 4" key="1">
    <citation type="submission" date="2023-08" db="EMBL/GenBank/DDBJ databases">
        <title>Oxalobacteraceae gen .nov., isolated from river sludge outside the plant.</title>
        <authorList>
            <person name="Zhao S.Y."/>
        </authorList>
    </citation>
    <scope>NUCLEOTIDE SEQUENCE [LARGE SCALE GENOMIC DNA]</scope>
    <source>
        <strain evidence="3 4">R-40</strain>
    </source>
</reference>
<dbReference type="PRINTS" id="PR01438">
    <property type="entry name" value="UNVRSLSTRESS"/>
</dbReference>
<dbReference type="Proteomes" id="UP001225596">
    <property type="component" value="Unassembled WGS sequence"/>
</dbReference>
<dbReference type="SUPFAM" id="SSF52402">
    <property type="entry name" value="Adenine nucleotide alpha hydrolases-like"/>
    <property type="match status" value="1"/>
</dbReference>
<accession>A0ABU1BTL5</accession>
<evidence type="ECO:0000259" key="2">
    <source>
        <dbReference type="Pfam" id="PF00582"/>
    </source>
</evidence>
<protein>
    <submittedName>
        <fullName evidence="3">Universal stress protein</fullName>
    </submittedName>
</protein>
<evidence type="ECO:0000313" key="4">
    <source>
        <dbReference type="Proteomes" id="UP001225596"/>
    </source>
</evidence>
<dbReference type="InterPro" id="IPR014729">
    <property type="entry name" value="Rossmann-like_a/b/a_fold"/>
</dbReference>
<comment type="caution">
    <text evidence="3">The sequence shown here is derived from an EMBL/GenBank/DDBJ whole genome shotgun (WGS) entry which is preliminary data.</text>
</comment>
<dbReference type="RefSeq" id="WP_338438261.1">
    <property type="nucleotide sequence ID" value="NZ_JAUYVH010000018.1"/>
</dbReference>
<dbReference type="EMBL" id="JAUYVH010000018">
    <property type="protein sequence ID" value="MDQ9172244.1"/>
    <property type="molecule type" value="Genomic_DNA"/>
</dbReference>
<dbReference type="InterPro" id="IPR006016">
    <property type="entry name" value="UspA"/>
</dbReference>
<keyword evidence="4" id="KW-1185">Reference proteome</keyword>
<evidence type="ECO:0000313" key="3">
    <source>
        <dbReference type="EMBL" id="MDQ9172244.1"/>
    </source>
</evidence>
<proteinExistence type="inferred from homology"/>
<dbReference type="InterPro" id="IPR006015">
    <property type="entry name" value="Universal_stress_UspA"/>
</dbReference>